<proteinExistence type="predicted"/>
<dbReference type="InterPro" id="IPR025408">
    <property type="entry name" value="DUF4134"/>
</dbReference>
<dbReference type="RefSeq" id="WP_004379766.1">
    <property type="nucleotide sequence ID" value="NZ_JH114215.1"/>
</dbReference>
<dbReference type="AlphaFoldDB" id="G1WAC0"/>
<keyword evidence="1" id="KW-0472">Membrane</keyword>
<keyword evidence="3" id="KW-1185">Reference proteome</keyword>
<dbReference type="EMBL" id="ADGI01000025">
    <property type="protein sequence ID" value="EGV33529.1"/>
    <property type="molecule type" value="Genomic_DNA"/>
</dbReference>
<feature type="transmembrane region" description="Helical" evidence="1">
    <location>
        <begin position="70"/>
        <end position="87"/>
    </location>
</feature>
<evidence type="ECO:0000313" key="2">
    <source>
        <dbReference type="EMBL" id="EGV33529.1"/>
    </source>
</evidence>
<comment type="caution">
    <text evidence="2">The sequence shown here is derived from an EMBL/GenBank/DDBJ whole genome shotgun (WGS) entry which is preliminary data.</text>
</comment>
<feature type="transmembrane region" description="Helical" evidence="1">
    <location>
        <begin position="99"/>
        <end position="121"/>
    </location>
</feature>
<dbReference type="PATRIC" id="fig|702438.4.peg.783"/>
<keyword evidence="1" id="KW-0812">Transmembrane</keyword>
<keyword evidence="1" id="KW-1133">Transmembrane helix</keyword>
<protein>
    <submittedName>
        <fullName evidence="2">Uncharacterized protein</fullName>
    </submittedName>
</protein>
<name>G1WAC0_9BACT</name>
<sequence length="122" mass="12842">MKDLISKICKKGKKACGSVVQNALATKRAALSIFALTICILSMAQSKGAAGFQKAATEISSYQDPVQKLLYAIAGVIALVGAFNIYFKMQNGDQDVKKTIMMVVGGCVAFISAAAALPAFFK</sequence>
<evidence type="ECO:0000313" key="3">
    <source>
        <dbReference type="Proteomes" id="UP000005141"/>
    </source>
</evidence>
<dbReference type="eggNOG" id="ENOG5032S0T">
    <property type="taxonomic scope" value="Bacteria"/>
</dbReference>
<evidence type="ECO:0000256" key="1">
    <source>
        <dbReference type="SAM" id="Phobius"/>
    </source>
</evidence>
<dbReference type="Pfam" id="PF13572">
    <property type="entry name" value="DUF4134"/>
    <property type="match status" value="1"/>
</dbReference>
<accession>G1WAC0</accession>
<reference evidence="2 3" key="1">
    <citation type="submission" date="2011-07" db="EMBL/GenBank/DDBJ databases">
        <title>The Genome Sequence of Prevotella oulorum F0390.</title>
        <authorList>
            <consortium name="The Broad Institute Genome Sequencing Platform"/>
            <consortium name="The Broad Institute Genome Sequencing Center for Infectious Disease"/>
            <person name="Earl A."/>
            <person name="Ward D."/>
            <person name="Feldgarden M."/>
            <person name="Gevers D."/>
            <person name="Izard J."/>
            <person name="Ganesan A."/>
            <person name="Baranova O.V."/>
            <person name="Blanton J.M."/>
            <person name="Tanner A.C."/>
            <person name="Dewhirst F.E."/>
            <person name="Young S.K."/>
            <person name="Zeng Q."/>
            <person name="Gargeya S."/>
            <person name="Fitzgerald M."/>
            <person name="Haas B."/>
            <person name="Abouelleil A."/>
            <person name="Alvarado L."/>
            <person name="Arachchi H.M."/>
            <person name="Berlin A."/>
            <person name="Brown A."/>
            <person name="Chapman S.B."/>
            <person name="Chen Z."/>
            <person name="Dunbar C."/>
            <person name="Freedman E."/>
            <person name="Gearin G."/>
            <person name="Gellesch M."/>
            <person name="Goldberg J."/>
            <person name="Griggs A."/>
            <person name="Gujja S."/>
            <person name="Heiman D."/>
            <person name="Howarth C."/>
            <person name="Larson L."/>
            <person name="Lui A."/>
            <person name="MacDonald P.J.P."/>
            <person name="Mehta T."/>
            <person name="Montmayeur A."/>
            <person name="Murphy C."/>
            <person name="Neiman D."/>
            <person name="Pearson M."/>
            <person name="Priest M."/>
            <person name="Roberts A."/>
            <person name="Saif S."/>
            <person name="Shea T."/>
            <person name="Shenoy N."/>
            <person name="Sisk P."/>
            <person name="Stolte C."/>
            <person name="Sykes S."/>
            <person name="Wortman J."/>
            <person name="Nusbaum C."/>
            <person name="Birren B."/>
        </authorList>
    </citation>
    <scope>NUCLEOTIDE SEQUENCE [LARGE SCALE GENOMIC DNA]</scope>
    <source>
        <strain evidence="2 3">F0390</strain>
    </source>
</reference>
<dbReference type="GeneID" id="95425465"/>
<organism evidence="2 3">
    <name type="scientific">Segatella oulorum F0390</name>
    <dbReference type="NCBI Taxonomy" id="702438"/>
    <lineage>
        <taxon>Bacteria</taxon>
        <taxon>Pseudomonadati</taxon>
        <taxon>Bacteroidota</taxon>
        <taxon>Bacteroidia</taxon>
        <taxon>Bacteroidales</taxon>
        <taxon>Prevotellaceae</taxon>
        <taxon>Segatella</taxon>
    </lineage>
</organism>
<dbReference type="Proteomes" id="UP000005141">
    <property type="component" value="Unassembled WGS sequence"/>
</dbReference>
<dbReference type="HOGENOM" id="CLU_158438_1_1_10"/>
<gene>
    <name evidence="2" type="ORF">HMPREF9431_00765</name>
</gene>